<sequence>MVRHVQMKLMTLIVLLQEQTIMKCAQCNNATLCNTEEFFDNAKFCWEKSNNSFKPVSALRECGSQCYVSRDKDGKGLKENKYKIQRKSLVKQGCKICPENDNSTVCINCDTKHCNEERLVPKQCWGNSGTTCKTTFETPCFVERTANNTGIETKYLE</sequence>
<evidence type="ECO:0000313" key="3">
    <source>
        <dbReference type="WBParaSite" id="MhA1_Contig1587.frz3.gene1"/>
    </source>
</evidence>
<organism evidence="2 3">
    <name type="scientific">Meloidogyne hapla</name>
    <name type="common">Root-knot nematode worm</name>
    <dbReference type="NCBI Taxonomy" id="6305"/>
    <lineage>
        <taxon>Eukaryota</taxon>
        <taxon>Metazoa</taxon>
        <taxon>Ecdysozoa</taxon>
        <taxon>Nematoda</taxon>
        <taxon>Chromadorea</taxon>
        <taxon>Rhabditida</taxon>
        <taxon>Tylenchina</taxon>
        <taxon>Tylenchomorpha</taxon>
        <taxon>Tylenchoidea</taxon>
        <taxon>Meloidogynidae</taxon>
        <taxon>Meloidogyninae</taxon>
        <taxon>Meloidogyne</taxon>
    </lineage>
</organism>
<proteinExistence type="predicted"/>
<feature type="signal peptide" evidence="1">
    <location>
        <begin position="1"/>
        <end position="25"/>
    </location>
</feature>
<protein>
    <submittedName>
        <fullName evidence="3">Secreted protein</fullName>
    </submittedName>
</protein>
<keyword evidence="2" id="KW-1185">Reference proteome</keyword>
<accession>A0A1I8B870</accession>
<evidence type="ECO:0000313" key="2">
    <source>
        <dbReference type="Proteomes" id="UP000095281"/>
    </source>
</evidence>
<keyword evidence="1" id="KW-0732">Signal</keyword>
<dbReference type="Proteomes" id="UP000095281">
    <property type="component" value="Unplaced"/>
</dbReference>
<dbReference type="AlphaFoldDB" id="A0A1I8B870"/>
<evidence type="ECO:0000256" key="1">
    <source>
        <dbReference type="SAM" id="SignalP"/>
    </source>
</evidence>
<reference evidence="3" key="1">
    <citation type="submission" date="2016-11" db="UniProtKB">
        <authorList>
            <consortium name="WormBaseParasite"/>
        </authorList>
    </citation>
    <scope>IDENTIFICATION</scope>
</reference>
<feature type="chain" id="PRO_5009315543" evidence="1">
    <location>
        <begin position="26"/>
        <end position="157"/>
    </location>
</feature>
<name>A0A1I8B870_MELHA</name>
<dbReference type="WBParaSite" id="MhA1_Contig1587.frz3.gene1">
    <property type="protein sequence ID" value="MhA1_Contig1587.frz3.gene1"/>
    <property type="gene ID" value="MhA1_Contig1587.frz3.gene1"/>
</dbReference>